<organism evidence="3 4">
    <name type="scientific">Zootermopsis nevadensis</name>
    <name type="common">Dampwood termite</name>
    <dbReference type="NCBI Taxonomy" id="136037"/>
    <lineage>
        <taxon>Eukaryota</taxon>
        <taxon>Metazoa</taxon>
        <taxon>Ecdysozoa</taxon>
        <taxon>Arthropoda</taxon>
        <taxon>Hexapoda</taxon>
        <taxon>Insecta</taxon>
        <taxon>Pterygota</taxon>
        <taxon>Neoptera</taxon>
        <taxon>Polyneoptera</taxon>
        <taxon>Dictyoptera</taxon>
        <taxon>Blattodea</taxon>
        <taxon>Blattoidea</taxon>
        <taxon>Termitoidae</taxon>
        <taxon>Termopsidae</taxon>
        <taxon>Zootermopsis</taxon>
    </lineage>
</organism>
<dbReference type="PANTHER" id="PTHR46900">
    <property type="entry name" value="TYROSINE-PROTEIN PHOSPHATASE NON-RECEPTOR TYPE 13"/>
    <property type="match status" value="1"/>
</dbReference>
<dbReference type="SUPFAM" id="SSF50156">
    <property type="entry name" value="PDZ domain-like"/>
    <property type="match status" value="3"/>
</dbReference>
<dbReference type="OMA" id="ISPMSHE"/>
<dbReference type="PROSITE" id="PS50106">
    <property type="entry name" value="PDZ"/>
    <property type="match status" value="3"/>
</dbReference>
<evidence type="ECO:0000256" key="1">
    <source>
        <dbReference type="SAM" id="MobiDB-lite"/>
    </source>
</evidence>
<feature type="region of interest" description="Disordered" evidence="1">
    <location>
        <begin position="386"/>
        <end position="428"/>
    </location>
</feature>
<dbReference type="STRING" id="136037.A0A067R5L7"/>
<dbReference type="Pfam" id="PF00595">
    <property type="entry name" value="PDZ"/>
    <property type="match status" value="3"/>
</dbReference>
<gene>
    <name evidence="3" type="ORF">L798_06550</name>
</gene>
<dbReference type="AlphaFoldDB" id="A0A067R5L7"/>
<dbReference type="InterPro" id="IPR052074">
    <property type="entry name" value="NonRcpt_TyrProt_Phosphatase"/>
</dbReference>
<name>A0A067R5L7_ZOONE</name>
<dbReference type="InterPro" id="IPR036034">
    <property type="entry name" value="PDZ_sf"/>
</dbReference>
<dbReference type="EMBL" id="KK852680">
    <property type="protein sequence ID" value="KDR18570.1"/>
    <property type="molecule type" value="Genomic_DNA"/>
</dbReference>
<evidence type="ECO:0000259" key="2">
    <source>
        <dbReference type="PROSITE" id="PS50106"/>
    </source>
</evidence>
<evidence type="ECO:0000313" key="3">
    <source>
        <dbReference type="EMBL" id="KDR18570.1"/>
    </source>
</evidence>
<dbReference type="SMART" id="SM00228">
    <property type="entry name" value="PDZ"/>
    <property type="match status" value="3"/>
</dbReference>
<proteinExistence type="predicted"/>
<evidence type="ECO:0000313" key="4">
    <source>
        <dbReference type="Proteomes" id="UP000027135"/>
    </source>
</evidence>
<dbReference type="Proteomes" id="UP000027135">
    <property type="component" value="Unassembled WGS sequence"/>
</dbReference>
<feature type="non-terminal residue" evidence="3">
    <location>
        <position position="1"/>
    </location>
</feature>
<dbReference type="CDD" id="cd00136">
    <property type="entry name" value="PDZ_canonical"/>
    <property type="match status" value="1"/>
</dbReference>
<protein>
    <recommendedName>
        <fullName evidence="2">PDZ domain-containing protein</fullName>
    </recommendedName>
</protein>
<feature type="region of interest" description="Disordered" evidence="1">
    <location>
        <begin position="223"/>
        <end position="326"/>
    </location>
</feature>
<keyword evidence="4" id="KW-1185">Reference proteome</keyword>
<feature type="region of interest" description="Disordered" evidence="1">
    <location>
        <begin position="447"/>
        <end position="471"/>
    </location>
</feature>
<dbReference type="InParanoid" id="A0A067R5L7"/>
<feature type="domain" description="PDZ" evidence="2">
    <location>
        <begin position="539"/>
        <end position="619"/>
    </location>
</feature>
<dbReference type="Gene3D" id="2.30.42.10">
    <property type="match status" value="3"/>
</dbReference>
<dbReference type="eggNOG" id="KOG3528">
    <property type="taxonomic scope" value="Eukaryota"/>
</dbReference>
<sequence length="626" mass="67669">EATSEVRLLKSSRGLGLSVTGGVDSGEQWPGLVRIKRLFQHQPAWQSGQLAQGDVLLAANGVHLIGLTNYEALEVLRTTPNNVVLTVCRPPEFNILCLQEFDIVLTKVNRSLGFTLRKEDESVLGHYVRALVREPALSDGRIRPGDKIVAVNDADISPMSHEEAVMFLRQCGDRVKLRLYRDASQTPVSALSPTDEAKTFKPKPLLRKEAIDMLSDLAVKKLSPCDSSSSSYGKLHRVSDRQSSSPCSSPRRRRLTKTPSPDVHGATLDRLGQKYMVTSHVGNSDSSGEQSQASTFTYPSMDSTKARGDASSFASTAGSGDSIDMKPQRPNFLDLCGGSATPCASRKKKFTFSVAATGDDEWDSVAVTSESDELATNMTLGSVSQCYPTTSDSSEEFRTDGVGSNDPNCDGSLPTEPASMPPLTNLSSTSSTSTAFSYRNPAYQSAHPGCYASNSQSSMRKNSDDVTERASDQDIPGKLFNCQAGSGGNGSRGLLKWKGIVFTPENDEVGNSNISTFTDDSSTQLTVDRESEQENQVFMVELTRGWNSRLGFSLRGDGHHTYISAIYADSVAAKDGRLQAGDQVLMVNDENVDNMSTAEVIDLLRKIRGTIGITVLRKSGPNLQVS</sequence>
<feature type="compositionally biased region" description="Basic and acidic residues" evidence="1">
    <location>
        <begin position="461"/>
        <end position="471"/>
    </location>
</feature>
<dbReference type="PANTHER" id="PTHR46900:SF4">
    <property type="entry name" value="FERM AND PDZ DOMAIN CONTAINING 2"/>
    <property type="match status" value="1"/>
</dbReference>
<accession>A0A067R5L7</accession>
<dbReference type="InterPro" id="IPR001478">
    <property type="entry name" value="PDZ"/>
</dbReference>
<reference evidence="3 4" key="1">
    <citation type="journal article" date="2014" name="Nat. Commun.">
        <title>Molecular traces of alternative social organization in a termite genome.</title>
        <authorList>
            <person name="Terrapon N."/>
            <person name="Li C."/>
            <person name="Robertson H.M."/>
            <person name="Ji L."/>
            <person name="Meng X."/>
            <person name="Booth W."/>
            <person name="Chen Z."/>
            <person name="Childers C.P."/>
            <person name="Glastad K.M."/>
            <person name="Gokhale K."/>
            <person name="Gowin J."/>
            <person name="Gronenberg W."/>
            <person name="Hermansen R.A."/>
            <person name="Hu H."/>
            <person name="Hunt B.G."/>
            <person name="Huylmans A.K."/>
            <person name="Khalil S.M."/>
            <person name="Mitchell R.D."/>
            <person name="Munoz-Torres M.C."/>
            <person name="Mustard J.A."/>
            <person name="Pan H."/>
            <person name="Reese J.T."/>
            <person name="Scharf M.E."/>
            <person name="Sun F."/>
            <person name="Vogel H."/>
            <person name="Xiao J."/>
            <person name="Yang W."/>
            <person name="Yang Z."/>
            <person name="Yang Z."/>
            <person name="Zhou J."/>
            <person name="Zhu J."/>
            <person name="Brent C.S."/>
            <person name="Elsik C.G."/>
            <person name="Goodisman M.A."/>
            <person name="Liberles D.A."/>
            <person name="Roe R.M."/>
            <person name="Vargo E.L."/>
            <person name="Vilcinskas A."/>
            <person name="Wang J."/>
            <person name="Bornberg-Bauer E."/>
            <person name="Korb J."/>
            <person name="Zhang G."/>
            <person name="Liebig J."/>
        </authorList>
    </citation>
    <scope>NUCLEOTIDE SEQUENCE [LARGE SCALE GENOMIC DNA]</scope>
    <source>
        <tissue evidence="3">Whole organism</tissue>
    </source>
</reference>
<feature type="domain" description="PDZ" evidence="2">
    <location>
        <begin position="102"/>
        <end position="183"/>
    </location>
</feature>
<feature type="domain" description="PDZ" evidence="2">
    <location>
        <begin position="5"/>
        <end position="91"/>
    </location>
</feature>
<feature type="compositionally biased region" description="Polar residues" evidence="1">
    <location>
        <begin position="280"/>
        <end position="303"/>
    </location>
</feature>